<dbReference type="GO" id="GO:0008887">
    <property type="term" value="F:glycerate kinase activity"/>
    <property type="evidence" value="ECO:0007669"/>
    <property type="project" value="UniProtKB-EC"/>
</dbReference>
<dbReference type="GO" id="GO:0005737">
    <property type="term" value="C:cytoplasm"/>
    <property type="evidence" value="ECO:0007669"/>
    <property type="project" value="TreeGrafter"/>
</dbReference>
<dbReference type="InterPro" id="IPR037035">
    <property type="entry name" value="GK-like_C_sf"/>
</dbReference>
<keyword evidence="2" id="KW-0547">Nucleotide-binding</keyword>
<name>F7XMG6_METZD</name>
<dbReference type="OrthoDB" id="10741at2157"/>
<evidence type="ECO:0000313" key="8">
    <source>
        <dbReference type="Proteomes" id="UP000006622"/>
    </source>
</evidence>
<dbReference type="Pfam" id="PF05161">
    <property type="entry name" value="MOFRL"/>
    <property type="match status" value="1"/>
</dbReference>
<evidence type="ECO:0000313" key="7">
    <source>
        <dbReference type="EMBL" id="AEH59889.1"/>
    </source>
</evidence>
<dbReference type="FunFam" id="3.40.50.10180:FF:000001">
    <property type="entry name" value="Glycerate kinase"/>
    <property type="match status" value="1"/>
</dbReference>
<dbReference type="EMBL" id="CP002101">
    <property type="protein sequence ID" value="AEH59889.1"/>
    <property type="molecule type" value="Genomic_DNA"/>
</dbReference>
<keyword evidence="1 7" id="KW-0808">Transferase</keyword>
<accession>F7XMG6</accession>
<dbReference type="InterPro" id="IPR039760">
    <property type="entry name" value="MOFRL_protein"/>
</dbReference>
<keyword evidence="4" id="KW-0067">ATP-binding</keyword>
<dbReference type="PANTHER" id="PTHR12227">
    <property type="entry name" value="GLYCERATE KINASE"/>
    <property type="match status" value="1"/>
</dbReference>
<dbReference type="InterPro" id="IPR038614">
    <property type="entry name" value="GK_N_sf"/>
</dbReference>
<proteinExistence type="predicted"/>
<dbReference type="GeneID" id="10821596"/>
<dbReference type="GO" id="GO:0005524">
    <property type="term" value="F:ATP binding"/>
    <property type="evidence" value="ECO:0007669"/>
    <property type="project" value="UniProtKB-KW"/>
</dbReference>
<dbReference type="FunFam" id="3.40.1480.10:FF:000002">
    <property type="entry name" value="Glycerate kinase"/>
    <property type="match status" value="1"/>
</dbReference>
<gene>
    <name evidence="7" type="ordered locus">Mzhil_0008</name>
</gene>
<evidence type="ECO:0000256" key="4">
    <source>
        <dbReference type="ARBA" id="ARBA00022840"/>
    </source>
</evidence>
<dbReference type="RefSeq" id="WP_013897328.1">
    <property type="nucleotide sequence ID" value="NC_015676.1"/>
</dbReference>
<dbReference type="EC" id="2.7.1.31" evidence="7"/>
<evidence type="ECO:0000259" key="5">
    <source>
        <dbReference type="Pfam" id="PF05161"/>
    </source>
</evidence>
<evidence type="ECO:0000259" key="6">
    <source>
        <dbReference type="Pfam" id="PF13660"/>
    </source>
</evidence>
<dbReference type="Gene3D" id="3.40.50.10180">
    <property type="entry name" value="Glycerate kinase, MOFRL-like N-terminal domain"/>
    <property type="match status" value="1"/>
</dbReference>
<keyword evidence="8" id="KW-1185">Reference proteome</keyword>
<dbReference type="InterPro" id="IPR007835">
    <property type="entry name" value="MOFRL"/>
</dbReference>
<protein>
    <submittedName>
        <fullName evidence="7">Glycerate kinase</fullName>
        <ecNumber evidence="7">2.7.1.31</ecNumber>
    </submittedName>
</protein>
<dbReference type="Pfam" id="PF13660">
    <property type="entry name" value="DUF4147"/>
    <property type="match status" value="1"/>
</dbReference>
<evidence type="ECO:0000256" key="2">
    <source>
        <dbReference type="ARBA" id="ARBA00022741"/>
    </source>
</evidence>
<feature type="domain" description="MOFRL" evidence="5">
    <location>
        <begin position="329"/>
        <end position="434"/>
    </location>
</feature>
<dbReference type="Proteomes" id="UP000006622">
    <property type="component" value="Chromosome"/>
</dbReference>
<dbReference type="InterPro" id="IPR025286">
    <property type="entry name" value="MOFRL_assoc_dom"/>
</dbReference>
<dbReference type="SUPFAM" id="SSF82544">
    <property type="entry name" value="GckA/TtuD-like"/>
    <property type="match status" value="1"/>
</dbReference>
<dbReference type="KEGG" id="mzh:Mzhil_0008"/>
<reference evidence="7 8" key="1">
    <citation type="submission" date="2010-07" db="EMBL/GenBank/DDBJ databases">
        <title>The complete genome of Methanosalsum zhilinae DSM 4017.</title>
        <authorList>
            <consortium name="US DOE Joint Genome Institute (JGI-PGF)"/>
            <person name="Lucas S."/>
            <person name="Copeland A."/>
            <person name="Lapidus A."/>
            <person name="Glavina del Rio T."/>
            <person name="Dalin E."/>
            <person name="Tice H."/>
            <person name="Bruce D."/>
            <person name="Goodwin L."/>
            <person name="Pitluck S."/>
            <person name="Kyrpides N."/>
            <person name="Mavromatis K."/>
            <person name="Ovchinnikova G."/>
            <person name="Daligault H."/>
            <person name="Detter J.C."/>
            <person name="Han C."/>
            <person name="Tapia R."/>
            <person name="Larimer F."/>
            <person name="Land M."/>
            <person name="Hauser L."/>
            <person name="Markowitz V."/>
            <person name="Cheng J.-F."/>
            <person name="Hugenholtz P."/>
            <person name="Woyke T."/>
            <person name="Wu D."/>
            <person name="Spring S."/>
            <person name="Schueler E."/>
            <person name="Brambilla E."/>
            <person name="Klenk H.-P."/>
            <person name="Eisen J.A."/>
        </authorList>
    </citation>
    <scope>NUCLEOTIDE SEQUENCE [LARGE SCALE GENOMIC DNA]</scope>
    <source>
        <strain evidence="8">DSM 4017 / NBRC 107636 / OCM 62 / WeN5</strain>
    </source>
</reference>
<feature type="domain" description="MOFRL-associated" evidence="6">
    <location>
        <begin position="12"/>
        <end position="246"/>
    </location>
</feature>
<sequence>MDSDSEALKSDATQIITEAIKSVEPGRSVTRAIERTGEILSIEGKRYDLDSFNNIYVIAFGKAAVSMAEAIEKILGDRISEGIAITKYGYGSNLNFIPVFEAGHPVPDQNGLSAARKVRSMLDKVGEKDLVIYLISGGGSALLTLPHERISLEDMMITTETILRAGATIGELNAIRKHLSAIKGGGLARMSYPAQSISLILSDVVGDTLDVIASGPTAPDTSTFSQCKEIIERYNIQLPLAVQKFIEEGADGLIRETPKPEDAIFKRCHNYIIANNRLAISRAVDVAVDLGYNSIVLTSTITGEAREVARVFAAIAREEQHSRPVTLPACIIAGGETTVTVSGNGKGGRCQEFALSFSMECAGMNNVMMLCAGTDGTDGPTDAAGAFADGQTIGKGEKLGLNAGKYLAENNSYHYFKQTGNLLITGPTGTNVMDIYLLLIK</sequence>
<dbReference type="HOGENOM" id="CLU_032279_1_1_2"/>
<dbReference type="STRING" id="679901.Mzhil_0008"/>
<dbReference type="Gene3D" id="3.40.1480.10">
    <property type="entry name" value="MOFRL domain"/>
    <property type="match status" value="1"/>
</dbReference>
<organism evidence="7 8">
    <name type="scientific">Methanosalsum zhilinae (strain DSM 4017 / NBRC 107636 / OCM 62 / WeN5)</name>
    <name type="common">Methanohalophilus zhilinae</name>
    <dbReference type="NCBI Taxonomy" id="679901"/>
    <lineage>
        <taxon>Archaea</taxon>
        <taxon>Methanobacteriati</taxon>
        <taxon>Methanobacteriota</taxon>
        <taxon>Stenosarchaea group</taxon>
        <taxon>Methanomicrobia</taxon>
        <taxon>Methanosarcinales</taxon>
        <taxon>Methanosarcinaceae</taxon>
        <taxon>Methanosalsum</taxon>
    </lineage>
</organism>
<evidence type="ECO:0000256" key="3">
    <source>
        <dbReference type="ARBA" id="ARBA00022777"/>
    </source>
</evidence>
<keyword evidence="3 7" id="KW-0418">Kinase</keyword>
<dbReference type="AlphaFoldDB" id="F7XMG6"/>
<evidence type="ECO:0000256" key="1">
    <source>
        <dbReference type="ARBA" id="ARBA00022679"/>
    </source>
</evidence>
<dbReference type="PANTHER" id="PTHR12227:SF0">
    <property type="entry name" value="GLYCERATE KINASE"/>
    <property type="match status" value="1"/>
</dbReference>